<name>A0A078AA63_STYLE</name>
<organism evidence="2 3">
    <name type="scientific">Stylonychia lemnae</name>
    <name type="common">Ciliate</name>
    <dbReference type="NCBI Taxonomy" id="5949"/>
    <lineage>
        <taxon>Eukaryota</taxon>
        <taxon>Sar</taxon>
        <taxon>Alveolata</taxon>
        <taxon>Ciliophora</taxon>
        <taxon>Intramacronucleata</taxon>
        <taxon>Spirotrichea</taxon>
        <taxon>Stichotrichia</taxon>
        <taxon>Sporadotrichida</taxon>
        <taxon>Oxytrichidae</taxon>
        <taxon>Stylonychinae</taxon>
        <taxon>Stylonychia</taxon>
    </lineage>
</organism>
<dbReference type="EMBL" id="CCKQ01007670">
    <property type="protein sequence ID" value="CDW79079.1"/>
    <property type="molecule type" value="Genomic_DNA"/>
</dbReference>
<sequence length="509" mass="60016">MSILKHLPKRGLFQFSNQEYKSNIKNTLASSQRKYKLLKYKNLDDSECKINVYGIPIIPSKQSANEYTSDNEQDSQLFRDMERNLPQLQIVQIDPMWYMYHCRQFSIKYLPSIKDQFQQGKLGIFGKDHKLPFEDQKGMPMHEQKSLEKIFSLYFPFNWTETEVSVDTLMLLADPENLTPQRIKKIQEFDVTKDECQQERELLLKGMETKLISNKYPSIFHDLNRVLLEILMLNENSVLLADMPELLNRMQIASVLSLKEMQEIFDVIMNKIARKQGPLQSGAAAMYHFPEIFLKRKDQYLESFMRSVIEDDVLINQNIRHVDAYIGNIHLSPVSRIWNTNKSRRQDKGQSNIDRSQEEDVEQTTGGRAVKHQLKKSVKPNPLNLAGQELRDFHYMRQNFDELAEEKIEKQALMEALFQTQLWSEPYVKNPFIYITDNDSDFAGDKGKDLLEMFKRVFYLNYQKYNNIIQQVVPQELWEGQRRAQMEFQQNSQMQQDAGYVNELMGKHK</sequence>
<proteinExistence type="predicted"/>
<dbReference type="OrthoDB" id="297597at2759"/>
<gene>
    <name evidence="2" type="primary">Contig2793.g117</name>
    <name evidence="2" type="ORF">STYLEM_8065</name>
</gene>
<evidence type="ECO:0000256" key="1">
    <source>
        <dbReference type="SAM" id="MobiDB-lite"/>
    </source>
</evidence>
<evidence type="ECO:0000313" key="2">
    <source>
        <dbReference type="EMBL" id="CDW79079.1"/>
    </source>
</evidence>
<accession>A0A078AA63</accession>
<dbReference type="Proteomes" id="UP000039865">
    <property type="component" value="Unassembled WGS sequence"/>
</dbReference>
<dbReference type="OMA" id="NPFPYVV"/>
<reference evidence="2 3" key="1">
    <citation type="submission" date="2014-06" db="EMBL/GenBank/DDBJ databases">
        <authorList>
            <person name="Swart Estienne"/>
        </authorList>
    </citation>
    <scope>NUCLEOTIDE SEQUENCE [LARGE SCALE GENOMIC DNA]</scope>
    <source>
        <strain evidence="2 3">130c</strain>
    </source>
</reference>
<evidence type="ECO:0000313" key="3">
    <source>
        <dbReference type="Proteomes" id="UP000039865"/>
    </source>
</evidence>
<dbReference type="InParanoid" id="A0A078AA63"/>
<protein>
    <submittedName>
        <fullName evidence="2">Uncharacterized protein</fullName>
    </submittedName>
</protein>
<feature type="region of interest" description="Disordered" evidence="1">
    <location>
        <begin position="342"/>
        <end position="373"/>
    </location>
</feature>
<dbReference type="AlphaFoldDB" id="A0A078AA63"/>
<keyword evidence="3" id="KW-1185">Reference proteome</keyword>